<name>D3U703_9CRUS</name>
<proteinExistence type="inferred from homology"/>
<keyword evidence="14 18" id="KW-0830">Ubiquinone</keyword>
<dbReference type="AlphaFoldDB" id="D3U703"/>
<keyword evidence="9 18" id="KW-0999">Mitochondrion inner membrane</keyword>
<dbReference type="EMBL" id="FJ790313">
    <property type="protein sequence ID" value="ACN72761.1"/>
    <property type="molecule type" value="Genomic_DNA"/>
</dbReference>
<evidence type="ECO:0000256" key="17">
    <source>
        <dbReference type="ARBA" id="ARBA00049551"/>
    </source>
</evidence>
<comment type="subcellular location">
    <subcellularLocation>
        <location evidence="2 18">Mitochondrion inner membrane</location>
        <topology evidence="2 18">Multi-pass membrane protein</topology>
    </subcellularLocation>
</comment>
<keyword evidence="12 18" id="KW-1133">Transmembrane helix</keyword>
<dbReference type="GO" id="GO:0005743">
    <property type="term" value="C:mitochondrial inner membrane"/>
    <property type="evidence" value="ECO:0007669"/>
    <property type="project" value="UniProtKB-SubCell"/>
</dbReference>
<keyword evidence="15 18" id="KW-0496">Mitochondrion</keyword>
<feature type="transmembrane region" description="Helical" evidence="18">
    <location>
        <begin position="266"/>
        <end position="293"/>
    </location>
</feature>
<evidence type="ECO:0000256" key="15">
    <source>
        <dbReference type="ARBA" id="ARBA00023128"/>
    </source>
</evidence>
<feature type="transmembrane region" description="Helical" evidence="18">
    <location>
        <begin position="313"/>
        <end position="331"/>
    </location>
</feature>
<evidence type="ECO:0000256" key="12">
    <source>
        <dbReference type="ARBA" id="ARBA00022989"/>
    </source>
</evidence>
<evidence type="ECO:0000256" key="5">
    <source>
        <dbReference type="ARBA" id="ARBA00021008"/>
    </source>
</evidence>
<feature type="transmembrane region" description="Helical" evidence="18">
    <location>
        <begin position="115"/>
        <end position="138"/>
    </location>
</feature>
<evidence type="ECO:0000256" key="1">
    <source>
        <dbReference type="ARBA" id="ARBA00003257"/>
    </source>
</evidence>
<dbReference type="EC" id="7.1.1.2" evidence="4 18"/>
<comment type="function">
    <text evidence="1">Core subunit of the mitochondrial membrane respiratory chain NADH dehydrogenase (Complex I) that is believed to belong to the minimal assembly required for catalysis. Complex I functions in the transfer of electrons from NADH to the respiratory chain. The immediate electron acceptor for the enzyme is believed to be ubiquinone.</text>
</comment>
<keyword evidence="10 18" id="KW-1278">Translocase</keyword>
<feature type="transmembrane region" description="Helical" evidence="18">
    <location>
        <begin position="192"/>
        <end position="211"/>
    </location>
</feature>
<dbReference type="Pfam" id="PF00361">
    <property type="entry name" value="Proton_antipo_M"/>
    <property type="match status" value="1"/>
</dbReference>
<evidence type="ECO:0000256" key="13">
    <source>
        <dbReference type="ARBA" id="ARBA00023027"/>
    </source>
</evidence>
<dbReference type="InterPro" id="IPR003917">
    <property type="entry name" value="NADH_UbQ_OxRdtase_chain2"/>
</dbReference>
<evidence type="ECO:0000259" key="19">
    <source>
        <dbReference type="Pfam" id="PF00361"/>
    </source>
</evidence>
<dbReference type="GO" id="GO:0008137">
    <property type="term" value="F:NADH dehydrogenase (ubiquinone) activity"/>
    <property type="evidence" value="ECO:0007669"/>
    <property type="project" value="UniProtKB-EC"/>
</dbReference>
<dbReference type="PRINTS" id="PR01436">
    <property type="entry name" value="NADHDHGNASE2"/>
</dbReference>
<evidence type="ECO:0000256" key="7">
    <source>
        <dbReference type="ARBA" id="ARBA00022660"/>
    </source>
</evidence>
<keyword evidence="7 18" id="KW-0679">Respiratory chain</keyword>
<dbReference type="InterPro" id="IPR050175">
    <property type="entry name" value="Complex_I_Subunit_2"/>
</dbReference>
<reference evidence="20" key="1">
    <citation type="journal article" date="2010" name="Comp. Biochem. Physiol. Part D Genomics Proteomics">
        <title>The Australian fresh water isopod (Phreatoicidea: Isopoda) allows insights into the early mitogenomic evolution of isopods.</title>
        <authorList>
            <person name="Kilpert F."/>
            <person name="Podsiadlowski L."/>
        </authorList>
    </citation>
    <scope>NUCLEOTIDE SEQUENCE</scope>
    <source>
        <strain evidence="20">14</strain>
    </source>
</reference>
<dbReference type="GO" id="GO:0006120">
    <property type="term" value="P:mitochondrial electron transport, NADH to ubiquinone"/>
    <property type="evidence" value="ECO:0007669"/>
    <property type="project" value="InterPro"/>
</dbReference>
<dbReference type="PANTHER" id="PTHR46552">
    <property type="entry name" value="NADH-UBIQUINONE OXIDOREDUCTASE CHAIN 2"/>
    <property type="match status" value="1"/>
</dbReference>
<evidence type="ECO:0000256" key="4">
    <source>
        <dbReference type="ARBA" id="ARBA00012944"/>
    </source>
</evidence>
<feature type="transmembrane region" description="Helical" evidence="18">
    <location>
        <begin position="5"/>
        <end position="22"/>
    </location>
</feature>
<dbReference type="PANTHER" id="PTHR46552:SF1">
    <property type="entry name" value="NADH-UBIQUINONE OXIDOREDUCTASE CHAIN 2"/>
    <property type="match status" value="1"/>
</dbReference>
<feature type="transmembrane region" description="Helical" evidence="18">
    <location>
        <begin position="232"/>
        <end position="254"/>
    </location>
</feature>
<evidence type="ECO:0000256" key="11">
    <source>
        <dbReference type="ARBA" id="ARBA00022982"/>
    </source>
</evidence>
<keyword evidence="13 18" id="KW-0520">NAD</keyword>
<feature type="transmembrane region" description="Helical" evidence="18">
    <location>
        <begin position="88"/>
        <end position="108"/>
    </location>
</feature>
<evidence type="ECO:0000313" key="20">
    <source>
        <dbReference type="EMBL" id="ACN72761.1"/>
    </source>
</evidence>
<geneLocation type="mitochondrion" evidence="20"/>
<evidence type="ECO:0000256" key="6">
    <source>
        <dbReference type="ARBA" id="ARBA00022448"/>
    </source>
</evidence>
<evidence type="ECO:0000256" key="3">
    <source>
        <dbReference type="ARBA" id="ARBA00007012"/>
    </source>
</evidence>
<feature type="transmembrane region" description="Helical" evidence="18">
    <location>
        <begin position="144"/>
        <end position="162"/>
    </location>
</feature>
<evidence type="ECO:0000256" key="10">
    <source>
        <dbReference type="ARBA" id="ARBA00022967"/>
    </source>
</evidence>
<keyword evidence="16 18" id="KW-0472">Membrane</keyword>
<dbReference type="InterPro" id="IPR001750">
    <property type="entry name" value="ND/Mrp_TM"/>
</dbReference>
<feature type="domain" description="NADH:quinone oxidoreductase/Mrp antiporter transmembrane" evidence="19">
    <location>
        <begin position="78"/>
        <end position="279"/>
    </location>
</feature>
<accession>D3U703</accession>
<sequence length="332" mass="38389">MLKSIPSITFITMMVYGIFISLVSNSWFGVWVGMEMNLMTFIPLMIKGKSNLKPEVSLKYFFIQAMASLIFLQMSMTSEVFFLSLENIIFMSLMMKMGMAPFHFWLPLVLDGLEWLLVFLLLTIQKMIPLMIIFFLLLTKMMKISYFMIIISAMVGANGGVNEMYLRKMMAFSSISHMAWMMTAMLKKTMTWFFYYFIYIIITASILILLFKLNYFHINQLSDSNMTLKSKFSLVFCLMSLGGFPPLLGFLAKWAVITDAMNYTSVYILTILIISSLITLFYYMRVSLMLFTLSSLSSSKFNIISIPLNYEKLIMCLNLIGFTMSGLFWTLN</sequence>
<gene>
    <name evidence="20" type="primary">nad2</name>
</gene>
<keyword evidence="11 18" id="KW-0249">Electron transport</keyword>
<keyword evidence="6" id="KW-0813">Transport</keyword>
<evidence type="ECO:0000256" key="2">
    <source>
        <dbReference type="ARBA" id="ARBA00004448"/>
    </source>
</evidence>
<evidence type="ECO:0000256" key="18">
    <source>
        <dbReference type="RuleBase" id="RU003403"/>
    </source>
</evidence>
<evidence type="ECO:0000256" key="14">
    <source>
        <dbReference type="ARBA" id="ARBA00023075"/>
    </source>
</evidence>
<comment type="catalytic activity">
    <reaction evidence="17 18">
        <text>a ubiquinone + NADH + 5 H(+)(in) = a ubiquinol + NAD(+) + 4 H(+)(out)</text>
        <dbReference type="Rhea" id="RHEA:29091"/>
        <dbReference type="Rhea" id="RHEA-COMP:9565"/>
        <dbReference type="Rhea" id="RHEA-COMP:9566"/>
        <dbReference type="ChEBI" id="CHEBI:15378"/>
        <dbReference type="ChEBI" id="CHEBI:16389"/>
        <dbReference type="ChEBI" id="CHEBI:17976"/>
        <dbReference type="ChEBI" id="CHEBI:57540"/>
        <dbReference type="ChEBI" id="CHEBI:57945"/>
        <dbReference type="EC" id="7.1.1.2"/>
    </reaction>
</comment>
<protein>
    <recommendedName>
        <fullName evidence="5 18">NADH-ubiquinone oxidoreductase chain 2</fullName>
        <ecNumber evidence="4 18">7.1.1.2</ecNumber>
    </recommendedName>
</protein>
<comment type="similarity">
    <text evidence="3 18">Belongs to the complex I subunit 2 family.</text>
</comment>
<evidence type="ECO:0000256" key="16">
    <source>
        <dbReference type="ARBA" id="ARBA00023136"/>
    </source>
</evidence>
<comment type="function">
    <text evidence="18">Core subunit of the mitochondrial membrane respiratory chain NADH dehydrogenase (Complex I) which catalyzes electron transfer from NADH through the respiratory chain, using ubiquinone as an electron acceptor. Essential for the catalytic activity and assembly of complex I.</text>
</comment>
<organism evidence="20">
    <name type="scientific">Eophreatoicus karrkkanj</name>
    <dbReference type="NCBI Taxonomy" id="496899"/>
    <lineage>
        <taxon>Eukaryota</taxon>
        <taxon>Metazoa</taxon>
        <taxon>Ecdysozoa</taxon>
        <taxon>Arthropoda</taxon>
        <taxon>Crustacea</taxon>
        <taxon>Multicrustacea</taxon>
        <taxon>Malacostraca</taxon>
        <taxon>Eumalacostraca</taxon>
        <taxon>Peracarida</taxon>
        <taxon>Isopoda</taxon>
        <taxon>Phreatoicidea</taxon>
        <taxon>Amphisopidae</taxon>
        <taxon>Eophreatoicus</taxon>
    </lineage>
</organism>
<feature type="transmembrane region" description="Helical" evidence="18">
    <location>
        <begin position="58"/>
        <end position="76"/>
    </location>
</feature>
<keyword evidence="8 18" id="KW-0812">Transmembrane</keyword>
<evidence type="ECO:0000256" key="8">
    <source>
        <dbReference type="ARBA" id="ARBA00022692"/>
    </source>
</evidence>
<evidence type="ECO:0000256" key="9">
    <source>
        <dbReference type="ARBA" id="ARBA00022792"/>
    </source>
</evidence>